<comment type="caution">
    <text evidence="3">The sequence shown here is derived from an EMBL/GenBank/DDBJ whole genome shotgun (WGS) entry which is preliminary data.</text>
</comment>
<evidence type="ECO:0008006" key="5">
    <source>
        <dbReference type="Google" id="ProtNLM"/>
    </source>
</evidence>
<gene>
    <name evidence="3" type="ORF">C8Q69DRAFT_448043</name>
</gene>
<proteinExistence type="predicted"/>
<name>A0A443HJF0_BYSSP</name>
<evidence type="ECO:0000313" key="3">
    <source>
        <dbReference type="EMBL" id="RWQ91960.1"/>
    </source>
</evidence>
<dbReference type="RefSeq" id="XP_028481605.1">
    <property type="nucleotide sequence ID" value="XM_028629262.1"/>
</dbReference>
<dbReference type="AlphaFoldDB" id="A0A443HJF0"/>
<evidence type="ECO:0000256" key="2">
    <source>
        <dbReference type="SAM" id="SignalP"/>
    </source>
</evidence>
<keyword evidence="2" id="KW-0732">Signal</keyword>
<dbReference type="VEuPathDB" id="FungiDB:C8Q69DRAFT_448043"/>
<dbReference type="Proteomes" id="UP000283841">
    <property type="component" value="Unassembled WGS sequence"/>
</dbReference>
<dbReference type="EMBL" id="RCNU01000015">
    <property type="protein sequence ID" value="RWQ91960.1"/>
    <property type="molecule type" value="Genomic_DNA"/>
</dbReference>
<evidence type="ECO:0000256" key="1">
    <source>
        <dbReference type="SAM" id="MobiDB-lite"/>
    </source>
</evidence>
<protein>
    <recommendedName>
        <fullName evidence="5">GPI anchored protein</fullName>
    </recommendedName>
</protein>
<evidence type="ECO:0000313" key="4">
    <source>
        <dbReference type="Proteomes" id="UP000283841"/>
    </source>
</evidence>
<feature type="signal peptide" evidence="2">
    <location>
        <begin position="1"/>
        <end position="24"/>
    </location>
</feature>
<dbReference type="GeneID" id="39598539"/>
<accession>A0A443HJF0</accession>
<organism evidence="3 4">
    <name type="scientific">Byssochlamys spectabilis</name>
    <name type="common">Paecilomyces variotii</name>
    <dbReference type="NCBI Taxonomy" id="264951"/>
    <lineage>
        <taxon>Eukaryota</taxon>
        <taxon>Fungi</taxon>
        <taxon>Dikarya</taxon>
        <taxon>Ascomycota</taxon>
        <taxon>Pezizomycotina</taxon>
        <taxon>Eurotiomycetes</taxon>
        <taxon>Eurotiomycetidae</taxon>
        <taxon>Eurotiales</taxon>
        <taxon>Thermoascaceae</taxon>
        <taxon>Paecilomyces</taxon>
    </lineage>
</organism>
<reference evidence="3 4" key="1">
    <citation type="journal article" date="2018" name="Front. Microbiol.">
        <title>Genomic and genetic insights into a cosmopolitan fungus, Paecilomyces variotii (Eurotiales).</title>
        <authorList>
            <person name="Urquhart A.S."/>
            <person name="Mondo S.J."/>
            <person name="Makela M.R."/>
            <person name="Hane J.K."/>
            <person name="Wiebenga A."/>
            <person name="He G."/>
            <person name="Mihaltcheva S."/>
            <person name="Pangilinan J."/>
            <person name="Lipzen A."/>
            <person name="Barry K."/>
            <person name="de Vries R.P."/>
            <person name="Grigoriev I.V."/>
            <person name="Idnurm A."/>
        </authorList>
    </citation>
    <scope>NUCLEOTIDE SEQUENCE [LARGE SCALE GENOMIC DNA]</scope>
    <source>
        <strain evidence="3 4">CBS 101075</strain>
    </source>
</reference>
<feature type="compositionally biased region" description="Gly residues" evidence="1">
    <location>
        <begin position="252"/>
        <end position="276"/>
    </location>
</feature>
<feature type="region of interest" description="Disordered" evidence="1">
    <location>
        <begin position="252"/>
        <end position="284"/>
    </location>
</feature>
<keyword evidence="4" id="KW-1185">Reference proteome</keyword>
<feature type="chain" id="PRO_5019162022" description="GPI anchored protein" evidence="2">
    <location>
        <begin position="25"/>
        <end position="314"/>
    </location>
</feature>
<sequence length="314" mass="32758">MTPLSYYPLYTILLLSSIPQTVRSENGDSSNSDFTIVNGQIFTPGLAILDSPQPFTPLGGDTLQIAIDISGDGRIPLSNPSTSPTVFHNITIFLTSYTTIHNFTISNNTSPPPATTPPAFIGPILSLEPSSTVKHIDWFWPACLVGNGAPQSTTTSSSSLGTGTGTTSARGEYNISIHQSFRLNGSEFYTVFDLPISVTDDIPERAERVECPFLENILLPPEEIRAGTDTLPTQPFLGGGVSISFSGTGAGMGSLGSGEGSSSGEGGSSSGTGTGGKDGDGDLTALLAEGSGRVRWSTSMMVLVGAAMYFIMLL</sequence>
<dbReference type="STRING" id="264951.A0A443HJF0"/>